<keyword evidence="3" id="KW-1185">Reference proteome</keyword>
<evidence type="ECO:0000313" key="2">
    <source>
        <dbReference type="EMBL" id="MFB2894086.1"/>
    </source>
</evidence>
<gene>
    <name evidence="2" type="ORF">ACE1CI_14340</name>
</gene>
<dbReference type="Proteomes" id="UP001576784">
    <property type="component" value="Unassembled WGS sequence"/>
</dbReference>
<proteinExistence type="predicted"/>
<dbReference type="InterPro" id="IPR054649">
    <property type="entry name" value="Npun_R2479-like"/>
</dbReference>
<organism evidence="2 3">
    <name type="scientific">Floridaenema flaviceps BLCC-F50</name>
    <dbReference type="NCBI Taxonomy" id="3153642"/>
    <lineage>
        <taxon>Bacteria</taxon>
        <taxon>Bacillati</taxon>
        <taxon>Cyanobacteriota</taxon>
        <taxon>Cyanophyceae</taxon>
        <taxon>Oscillatoriophycideae</taxon>
        <taxon>Aerosakkonematales</taxon>
        <taxon>Aerosakkonemataceae</taxon>
        <taxon>Floridanema</taxon>
        <taxon>Floridanema flaviceps</taxon>
    </lineage>
</organism>
<accession>A0ABV4XQU1</accession>
<dbReference type="SMART" id="SM00471">
    <property type="entry name" value="HDc"/>
    <property type="match status" value="1"/>
</dbReference>
<dbReference type="SUPFAM" id="SSF109604">
    <property type="entry name" value="HD-domain/PDEase-like"/>
    <property type="match status" value="1"/>
</dbReference>
<dbReference type="EMBL" id="JBHFNR010000099">
    <property type="protein sequence ID" value="MFB2894086.1"/>
    <property type="molecule type" value="Genomic_DNA"/>
</dbReference>
<comment type="caution">
    <text evidence="2">The sequence shown here is derived from an EMBL/GenBank/DDBJ whole genome shotgun (WGS) entry which is preliminary data.</text>
</comment>
<protein>
    <submittedName>
        <fullName evidence="2">Npun_R2479 family HD domain-containing metalloprotein</fullName>
    </submittedName>
</protein>
<evidence type="ECO:0000259" key="1">
    <source>
        <dbReference type="SMART" id="SM00471"/>
    </source>
</evidence>
<dbReference type="RefSeq" id="WP_413263737.1">
    <property type="nucleotide sequence ID" value="NZ_JBHFNR010000099.1"/>
</dbReference>
<reference evidence="2 3" key="1">
    <citation type="submission" date="2024-09" db="EMBL/GenBank/DDBJ databases">
        <title>Floridaenema gen nov. (Aerosakkonemataceae, Aerosakkonematales ord. nov., Cyanobacteria) from benthic tropical and subtropical fresh waters, with the description of four new species.</title>
        <authorList>
            <person name="Moretto J.A."/>
            <person name="Berthold D.E."/>
            <person name="Lefler F.W."/>
            <person name="Huang I.-S."/>
            <person name="Laughinghouse H. IV."/>
        </authorList>
    </citation>
    <scope>NUCLEOTIDE SEQUENCE [LARGE SCALE GENOMIC DNA]</scope>
    <source>
        <strain evidence="2 3">BLCC-F50</strain>
    </source>
</reference>
<sequence>MFNATQILIDTFVEQLREGYHRTYGGLKHDYEDIIGWAGSMALENIANSDALYHNVEHTILVTLVGQEILRGKHIREGGVSSEDWLHYIISLLCHDIGYVKGVCRQDKEEEGLYATGKDGKMVKLPPGASDASLTPYHVDRGKLFISERFGGHKLIDAEIIKRSIELTRFPVPSVEDHQDTVNYAGLVRAADLIGQLSDPRYLKKITSLYYEFEETGVNKALNYRHPGDLRRNYSKFYWNGVFPFIKDALRYLQLTQQGKQIIANLYSNVFVVEHEKAEEDRRQLVEEMN</sequence>
<dbReference type="NCBIfam" id="NF045583">
    <property type="entry name" value="Npun_R2479_HDIG"/>
    <property type="match status" value="1"/>
</dbReference>
<name>A0ABV4XQU1_9CYAN</name>
<dbReference type="InterPro" id="IPR003607">
    <property type="entry name" value="HD/PDEase_dom"/>
</dbReference>
<feature type="domain" description="HD/PDEase" evidence="1">
    <location>
        <begin position="51"/>
        <end position="206"/>
    </location>
</feature>
<evidence type="ECO:0000313" key="3">
    <source>
        <dbReference type="Proteomes" id="UP001576784"/>
    </source>
</evidence>